<dbReference type="PROSITE" id="PS50893">
    <property type="entry name" value="ABC_TRANSPORTER_2"/>
    <property type="match status" value="1"/>
</dbReference>
<name>A0ABU6GW27_9BACL</name>
<reference evidence="6 7" key="1">
    <citation type="submission" date="2023-03" db="EMBL/GenBank/DDBJ databases">
        <title>Bacillus Genome Sequencing.</title>
        <authorList>
            <person name="Dunlap C."/>
        </authorList>
    </citation>
    <scope>NUCLEOTIDE SEQUENCE [LARGE SCALE GENOMIC DNA]</scope>
    <source>
        <strain evidence="6 7">BD-525</strain>
    </source>
</reference>
<dbReference type="SUPFAM" id="SSF52540">
    <property type="entry name" value="P-loop containing nucleoside triphosphate hydrolases"/>
    <property type="match status" value="1"/>
</dbReference>
<dbReference type="EMBL" id="JARLKZ010000020">
    <property type="protein sequence ID" value="MEC0242920.1"/>
    <property type="molecule type" value="Genomic_DNA"/>
</dbReference>
<dbReference type="InterPro" id="IPR017871">
    <property type="entry name" value="ABC_transporter-like_CS"/>
</dbReference>
<keyword evidence="2" id="KW-0813">Transport</keyword>
<gene>
    <name evidence="6" type="ORF">P4H66_24205</name>
</gene>
<evidence type="ECO:0000256" key="1">
    <source>
        <dbReference type="ARBA" id="ARBA00005417"/>
    </source>
</evidence>
<evidence type="ECO:0000313" key="6">
    <source>
        <dbReference type="EMBL" id="MEC0242920.1"/>
    </source>
</evidence>
<dbReference type="InterPro" id="IPR003439">
    <property type="entry name" value="ABC_transporter-like_ATP-bd"/>
</dbReference>
<comment type="caution">
    <text evidence="6">The sequence shown here is derived from an EMBL/GenBank/DDBJ whole genome shotgun (WGS) entry which is preliminary data.</text>
</comment>
<dbReference type="InterPro" id="IPR027417">
    <property type="entry name" value="P-loop_NTPase"/>
</dbReference>
<dbReference type="InterPro" id="IPR003593">
    <property type="entry name" value="AAA+_ATPase"/>
</dbReference>
<proteinExistence type="inferred from homology"/>
<keyword evidence="4 6" id="KW-0067">ATP-binding</keyword>
<dbReference type="PANTHER" id="PTHR43335:SF4">
    <property type="entry name" value="ABC TRANSPORTER, ATP-BINDING PROTEIN"/>
    <property type="match status" value="1"/>
</dbReference>
<keyword evidence="7" id="KW-1185">Reference proteome</keyword>
<protein>
    <submittedName>
        <fullName evidence="6">ABC transporter ATP-binding protein</fullName>
    </submittedName>
</protein>
<keyword evidence="3" id="KW-0547">Nucleotide-binding</keyword>
<evidence type="ECO:0000256" key="3">
    <source>
        <dbReference type="ARBA" id="ARBA00022741"/>
    </source>
</evidence>
<feature type="domain" description="ABC transporter" evidence="5">
    <location>
        <begin position="15"/>
        <end position="242"/>
    </location>
</feature>
<evidence type="ECO:0000259" key="5">
    <source>
        <dbReference type="PROSITE" id="PS50893"/>
    </source>
</evidence>
<sequence length="327" mass="36297">MPVTDNLSRKENIVLSVEHIRKKIGRKWIIDDVTFDVREGEIFGFLGPNGAGKTTTIRMLVDLIKPSSGMIKVCGYDVNRQQEKALQYVGSIVENPEAYTYLTGWENLEHFARMQPGIDQKRIQEVVDIVRLDQRIHDKVRTYSLGMRQRLGIAQALLGRPKLLILDEPTNGLDPKGIKELRQFIRELAEGGLAVFVSSHLLSEIQLLCDRVAIISRGRVLAVGEVEELVAANAKYVIWDLEPSGAGKLELASRQGIDVIEQVDAVLDDTIVAGMAAGAIVTRMEEEGIAETVIHLVQSGILVQGVHKINPTLEQLFLKMTEGESID</sequence>
<comment type="similarity">
    <text evidence="1">Belongs to the ABC transporter superfamily.</text>
</comment>
<evidence type="ECO:0000256" key="2">
    <source>
        <dbReference type="ARBA" id="ARBA00022448"/>
    </source>
</evidence>
<organism evidence="6 7">
    <name type="scientific">Paenibacillus dokdonensis</name>
    <dbReference type="NCBI Taxonomy" id="2567944"/>
    <lineage>
        <taxon>Bacteria</taxon>
        <taxon>Bacillati</taxon>
        <taxon>Bacillota</taxon>
        <taxon>Bacilli</taxon>
        <taxon>Bacillales</taxon>
        <taxon>Paenibacillaceae</taxon>
        <taxon>Paenibacillus</taxon>
    </lineage>
</organism>
<dbReference type="SMART" id="SM00382">
    <property type="entry name" value="AAA"/>
    <property type="match status" value="1"/>
</dbReference>
<dbReference type="RefSeq" id="WP_326090684.1">
    <property type="nucleotide sequence ID" value="NZ_JARLKZ010000020.1"/>
</dbReference>
<evidence type="ECO:0000313" key="7">
    <source>
        <dbReference type="Proteomes" id="UP001344632"/>
    </source>
</evidence>
<evidence type="ECO:0000256" key="4">
    <source>
        <dbReference type="ARBA" id="ARBA00022840"/>
    </source>
</evidence>
<dbReference type="PANTHER" id="PTHR43335">
    <property type="entry name" value="ABC TRANSPORTER, ATP-BINDING PROTEIN"/>
    <property type="match status" value="1"/>
</dbReference>
<dbReference type="Proteomes" id="UP001344632">
    <property type="component" value="Unassembled WGS sequence"/>
</dbReference>
<dbReference type="Pfam" id="PF00005">
    <property type="entry name" value="ABC_tran"/>
    <property type="match status" value="1"/>
</dbReference>
<dbReference type="GO" id="GO:0005524">
    <property type="term" value="F:ATP binding"/>
    <property type="evidence" value="ECO:0007669"/>
    <property type="project" value="UniProtKB-KW"/>
</dbReference>
<dbReference type="PROSITE" id="PS00211">
    <property type="entry name" value="ABC_TRANSPORTER_1"/>
    <property type="match status" value="1"/>
</dbReference>
<accession>A0ABU6GW27</accession>
<dbReference type="Gene3D" id="3.40.50.300">
    <property type="entry name" value="P-loop containing nucleotide triphosphate hydrolases"/>
    <property type="match status" value="1"/>
</dbReference>